<dbReference type="CDD" id="cd11912">
    <property type="entry name" value="SH3_Bzz1_1"/>
    <property type="match status" value="1"/>
</dbReference>
<dbReference type="Gene3D" id="2.30.30.40">
    <property type="entry name" value="SH3 Domains"/>
    <property type="match status" value="2"/>
</dbReference>
<evidence type="ECO:0000256" key="7">
    <source>
        <dbReference type="PROSITE-ProRule" id="PRU01077"/>
    </source>
</evidence>
<evidence type="ECO:0000259" key="9">
    <source>
        <dbReference type="PROSITE" id="PS50002"/>
    </source>
</evidence>
<reference evidence="12" key="1">
    <citation type="submission" date="2019-03" db="EMBL/GenBank/DDBJ databases">
        <title>Snf2 controls pulcherriminic acid biosynthesis and connects pigmentation and antifungal activity of the yeast Metschnikowia pulcherrima.</title>
        <authorList>
            <person name="Gore-Lloyd D."/>
            <person name="Sumann I."/>
            <person name="Brachmann A.O."/>
            <person name="Schneeberger K."/>
            <person name="Ortiz-Merino R.A."/>
            <person name="Moreno-Beltran M."/>
            <person name="Schlaefli M."/>
            <person name="Kirner P."/>
            <person name="Santos Kron A."/>
            <person name="Wolfe K.H."/>
            <person name="Piel J."/>
            <person name="Ahrens C.H."/>
            <person name="Henk D."/>
            <person name="Freimoser F.M."/>
        </authorList>
    </citation>
    <scope>NUCLEOTIDE SEQUENCE [LARGE SCALE GENOMIC DNA]</scope>
    <source>
        <strain evidence="12">APC 1.2</strain>
    </source>
</reference>
<feature type="domain" description="SH3" evidence="9">
    <location>
        <begin position="466"/>
        <end position="527"/>
    </location>
</feature>
<dbReference type="Gene3D" id="1.20.1270.60">
    <property type="entry name" value="Arfaptin homology (AH) domain/BAR domain"/>
    <property type="match status" value="1"/>
</dbReference>
<keyword evidence="12" id="KW-1185">Reference proteome</keyword>
<evidence type="ECO:0000256" key="3">
    <source>
        <dbReference type="ARBA" id="ARBA00054085"/>
    </source>
</evidence>
<dbReference type="Proteomes" id="UP000292447">
    <property type="component" value="Chromosome II"/>
</dbReference>
<dbReference type="STRING" id="2163413.A0A4P6XIY1"/>
<proteinExistence type="inferred from homology"/>
<dbReference type="InterPro" id="IPR031160">
    <property type="entry name" value="F_BAR_dom"/>
</dbReference>
<dbReference type="InterPro" id="IPR001452">
    <property type="entry name" value="SH3_domain"/>
</dbReference>
<protein>
    <recommendedName>
        <fullName evidence="5">Protein BZZ1</fullName>
    </recommendedName>
</protein>
<dbReference type="InterPro" id="IPR027267">
    <property type="entry name" value="AH/BAR_dom_sf"/>
</dbReference>
<evidence type="ECO:0000256" key="4">
    <source>
        <dbReference type="ARBA" id="ARBA00061387"/>
    </source>
</evidence>
<dbReference type="PROSITE" id="PS51741">
    <property type="entry name" value="F_BAR"/>
    <property type="match status" value="1"/>
</dbReference>
<evidence type="ECO:0000256" key="2">
    <source>
        <dbReference type="ARBA" id="ARBA00023054"/>
    </source>
</evidence>
<keyword evidence="1 6" id="KW-0728">SH3 domain</keyword>
<evidence type="ECO:0000256" key="5">
    <source>
        <dbReference type="ARBA" id="ARBA00074946"/>
    </source>
</evidence>
<feature type="region of interest" description="Disordered" evidence="8">
    <location>
        <begin position="162"/>
        <end position="181"/>
    </location>
</feature>
<dbReference type="Pfam" id="PF00611">
    <property type="entry name" value="FCH"/>
    <property type="match status" value="1"/>
</dbReference>
<dbReference type="GO" id="GO:0030864">
    <property type="term" value="C:cortical actin cytoskeleton"/>
    <property type="evidence" value="ECO:0007669"/>
    <property type="project" value="UniProtKB-ARBA"/>
</dbReference>
<feature type="domain" description="F-BAR" evidence="10">
    <location>
        <begin position="6"/>
        <end position="272"/>
    </location>
</feature>
<dbReference type="PRINTS" id="PR00452">
    <property type="entry name" value="SH3DOMAIN"/>
</dbReference>
<evidence type="ECO:0000256" key="1">
    <source>
        <dbReference type="ARBA" id="ARBA00022443"/>
    </source>
</evidence>
<evidence type="ECO:0000256" key="6">
    <source>
        <dbReference type="PROSITE-ProRule" id="PRU00192"/>
    </source>
</evidence>
<sequence length="604" mass="67807">MSLDELSIGNELKDSYKTTEKWITNGINWLDDLEGFYRERALLEKEYSTKLQDLCKKHFEKKAKNSSGLSVGDEPQITPGSLESASVVLWNEVLAQTEAIARERDHLGTELQVKICSNFNKLQVKLNKIARHVSAINDFLTSEKSALEDEVAKAKKHYDSLCQNTEHARQKTEKSSSEKASAKLEEKKIEMNNGKNNYLIKLSIANRLKDKYYFQDLPELLDYFQDLNESRVGIMNKLLKNASIIERNSNDKVKELLHEVDVTVEENNPKLDTAMFIKHNMVAWKEPQDFYFIPCDIWHDDESLVVKEPELTELRRRLNTSLSAYSVSKESTLLAKEKLEEVAQQRKASDDTLTLKFDAKLDTALTLLQKFMKEDSARVKSEVEIEIIQNFAGDQDLTYVEQRKEKKSRFGIFKSHKHTATPEQVSHDAQSIHTVTSNITSHSNGTKLGGMFSLRRSKSVSSQAALTTASAVAAYPYDAAGDDELTVTQGEKLSVLEEDDGLGWTMVSASAGQSGLVPTSYLQINQGEESGKKAGPSVAPKRGAKRVQYVEALYDYNADEDNELSMKAGDKIVLVQDDTDGSGWSEGELNGQTGLFPTAYVKKI</sequence>
<dbReference type="FunFam" id="1.20.1270.60:FF:000060">
    <property type="entry name" value="Actin polymerization protein Bzz1"/>
    <property type="match status" value="1"/>
</dbReference>
<evidence type="ECO:0000313" key="12">
    <source>
        <dbReference type="Proteomes" id="UP000292447"/>
    </source>
</evidence>
<keyword evidence="2 7" id="KW-0175">Coiled coil</keyword>
<gene>
    <name evidence="11" type="primary">MPUL0B03190</name>
    <name evidence="11" type="ORF">METSCH_B03190</name>
</gene>
<dbReference type="PANTHER" id="PTHR15735">
    <property type="entry name" value="FCH AND DOUBLE SH3 DOMAINS PROTEIN"/>
    <property type="match status" value="1"/>
</dbReference>
<evidence type="ECO:0000256" key="8">
    <source>
        <dbReference type="SAM" id="MobiDB-lite"/>
    </source>
</evidence>
<organism evidence="11 12">
    <name type="scientific">Metschnikowia aff. pulcherrima</name>
    <dbReference type="NCBI Taxonomy" id="2163413"/>
    <lineage>
        <taxon>Eukaryota</taxon>
        <taxon>Fungi</taxon>
        <taxon>Dikarya</taxon>
        <taxon>Ascomycota</taxon>
        <taxon>Saccharomycotina</taxon>
        <taxon>Pichiomycetes</taxon>
        <taxon>Metschnikowiaceae</taxon>
        <taxon>Metschnikowia</taxon>
    </lineage>
</organism>
<dbReference type="SMART" id="SM00326">
    <property type="entry name" value="SH3"/>
    <property type="match status" value="2"/>
</dbReference>
<evidence type="ECO:0000313" key="11">
    <source>
        <dbReference type="EMBL" id="QBM87120.1"/>
    </source>
</evidence>
<dbReference type="SUPFAM" id="SSF103657">
    <property type="entry name" value="BAR/IMD domain-like"/>
    <property type="match status" value="1"/>
</dbReference>
<dbReference type="AlphaFoldDB" id="A0A4P6XIY1"/>
<evidence type="ECO:0000259" key="10">
    <source>
        <dbReference type="PROSITE" id="PS51741"/>
    </source>
</evidence>
<dbReference type="InterPro" id="IPR036028">
    <property type="entry name" value="SH3-like_dom_sf"/>
</dbReference>
<feature type="compositionally biased region" description="Basic and acidic residues" evidence="8">
    <location>
        <begin position="166"/>
        <end position="181"/>
    </location>
</feature>
<dbReference type="InterPro" id="IPR035459">
    <property type="entry name" value="Bzz1_SH3_1"/>
</dbReference>
<dbReference type="Pfam" id="PF00018">
    <property type="entry name" value="SH3_1"/>
    <property type="match status" value="1"/>
</dbReference>
<comment type="similarity">
    <text evidence="4">Belongs to the BZZ1 family.</text>
</comment>
<accession>A0A4P6XIY1</accession>
<dbReference type="EMBL" id="CP034457">
    <property type="protein sequence ID" value="QBM87120.1"/>
    <property type="molecule type" value="Genomic_DNA"/>
</dbReference>
<dbReference type="InterPro" id="IPR001060">
    <property type="entry name" value="FCH_dom"/>
</dbReference>
<comment type="function">
    <text evidence="3">Plays a role in endocytosis and trafficking to the vacuole. Functions with type I myosins to restore polarity of the actin cytoskeleton after NaCl stress.</text>
</comment>
<dbReference type="Pfam" id="PF14604">
    <property type="entry name" value="SH3_9"/>
    <property type="match status" value="1"/>
</dbReference>
<dbReference type="PANTHER" id="PTHR15735:SF21">
    <property type="entry name" value="PROTEIN NERVOUS WRECK"/>
    <property type="match status" value="1"/>
</dbReference>
<dbReference type="PROSITE" id="PS50002">
    <property type="entry name" value="SH3"/>
    <property type="match status" value="2"/>
</dbReference>
<dbReference type="GO" id="GO:0045010">
    <property type="term" value="P:actin nucleation"/>
    <property type="evidence" value="ECO:0007669"/>
    <property type="project" value="UniProtKB-ARBA"/>
</dbReference>
<dbReference type="GO" id="GO:0030833">
    <property type="term" value="P:regulation of actin filament polymerization"/>
    <property type="evidence" value="ECO:0007669"/>
    <property type="project" value="TreeGrafter"/>
</dbReference>
<dbReference type="FunFam" id="2.30.30.40:FF:000072">
    <property type="entry name" value="Unconventional Myosin IB"/>
    <property type="match status" value="1"/>
</dbReference>
<dbReference type="SMART" id="SM00055">
    <property type="entry name" value="FCH"/>
    <property type="match status" value="1"/>
</dbReference>
<dbReference type="SUPFAM" id="SSF50044">
    <property type="entry name" value="SH3-domain"/>
    <property type="match status" value="2"/>
</dbReference>
<name>A0A4P6XIY1_9ASCO</name>
<feature type="domain" description="SH3" evidence="9">
    <location>
        <begin position="545"/>
        <end position="604"/>
    </location>
</feature>